<dbReference type="Pfam" id="PF06172">
    <property type="entry name" value="Cupin_5"/>
    <property type="match status" value="1"/>
</dbReference>
<gene>
    <name evidence="2" type="ORF">NCTC12872_00679</name>
</gene>
<organism evidence="2 3">
    <name type="scientific">Phocoenobacter uteri</name>
    <dbReference type="NCBI Taxonomy" id="146806"/>
    <lineage>
        <taxon>Bacteria</taxon>
        <taxon>Pseudomonadati</taxon>
        <taxon>Pseudomonadota</taxon>
        <taxon>Gammaproteobacteria</taxon>
        <taxon>Pasteurellales</taxon>
        <taxon>Pasteurellaceae</taxon>
        <taxon>Phocoenobacter</taxon>
    </lineage>
</organism>
<evidence type="ECO:0000313" key="3">
    <source>
        <dbReference type="Proteomes" id="UP000255417"/>
    </source>
</evidence>
<reference evidence="2 3" key="1">
    <citation type="submission" date="2018-06" db="EMBL/GenBank/DDBJ databases">
        <authorList>
            <consortium name="Pathogen Informatics"/>
            <person name="Doyle S."/>
        </authorList>
    </citation>
    <scope>NUCLEOTIDE SEQUENCE [LARGE SCALE GENOMIC DNA]</scope>
    <source>
        <strain evidence="2 3">NCTC12872</strain>
    </source>
</reference>
<dbReference type="CDD" id="cd06121">
    <property type="entry name" value="cupin_YML079wp"/>
    <property type="match status" value="1"/>
</dbReference>
<dbReference type="InterPro" id="IPR009327">
    <property type="entry name" value="Cupin_DUF985"/>
</dbReference>
<dbReference type="Proteomes" id="UP000255417">
    <property type="component" value="Unassembled WGS sequence"/>
</dbReference>
<dbReference type="PANTHER" id="PTHR33387">
    <property type="entry name" value="RMLC-LIKE JELLY ROLL FOLD PROTEIN"/>
    <property type="match status" value="1"/>
</dbReference>
<dbReference type="InterPro" id="IPR039935">
    <property type="entry name" value="YML079W-like"/>
</dbReference>
<dbReference type="SUPFAM" id="SSF51182">
    <property type="entry name" value="RmlC-like cupins"/>
    <property type="match status" value="1"/>
</dbReference>
<dbReference type="OrthoDB" id="9798288at2"/>
<dbReference type="Gene3D" id="2.60.120.10">
    <property type="entry name" value="Jelly Rolls"/>
    <property type="match status" value="1"/>
</dbReference>
<evidence type="ECO:0000259" key="1">
    <source>
        <dbReference type="Pfam" id="PF06172"/>
    </source>
</evidence>
<dbReference type="InterPro" id="IPR011051">
    <property type="entry name" value="RmlC_Cupin_sf"/>
</dbReference>
<feature type="domain" description="DUF985" evidence="1">
    <location>
        <begin position="4"/>
        <end position="121"/>
    </location>
</feature>
<dbReference type="RefSeq" id="WP_115315223.1">
    <property type="nucleotide sequence ID" value="NZ_LWIF01000001.1"/>
</dbReference>
<sequence>MDKEYWIQKLNLEPHQEGGYFAETYRGLSSNILFLLTNESPSHFHKLDSDETWFYHCGESLCVHMIDPKGNYSMIKMGLKEDEHLQYTVPAGTIFGSSVENDYALVSCTVSPAFSYEQFYLFTQKELLDKYPQHREIIKKLTRT</sequence>
<dbReference type="EMBL" id="UGTA01000001">
    <property type="protein sequence ID" value="SUB58712.1"/>
    <property type="molecule type" value="Genomic_DNA"/>
</dbReference>
<keyword evidence="3" id="KW-1185">Reference proteome</keyword>
<accession>A0A379C8K1</accession>
<dbReference type="PANTHER" id="PTHR33387:SF3">
    <property type="entry name" value="DUF985 DOMAIN-CONTAINING PROTEIN"/>
    <property type="match status" value="1"/>
</dbReference>
<protein>
    <submittedName>
        <fullName evidence="2">Uncharacterized conserved protein</fullName>
    </submittedName>
</protein>
<proteinExistence type="predicted"/>
<dbReference type="InterPro" id="IPR014710">
    <property type="entry name" value="RmlC-like_jellyroll"/>
</dbReference>
<evidence type="ECO:0000313" key="2">
    <source>
        <dbReference type="EMBL" id="SUB58712.1"/>
    </source>
</evidence>
<name>A0A379C8K1_9PAST</name>
<dbReference type="AlphaFoldDB" id="A0A379C8K1"/>